<evidence type="ECO:0000313" key="4">
    <source>
        <dbReference type="Proteomes" id="UP000289323"/>
    </source>
</evidence>
<protein>
    <submittedName>
        <fullName evidence="3">8376b069-e353-4e9d-acce-6ed930010bc2</fullName>
    </submittedName>
</protein>
<feature type="region of interest" description="Disordered" evidence="1">
    <location>
        <begin position="141"/>
        <end position="168"/>
    </location>
</feature>
<gene>
    <name evidence="3" type="ORF">TT172_LOCUS9790</name>
</gene>
<feature type="domain" description="Stc1" evidence="2">
    <location>
        <begin position="6"/>
        <end position="87"/>
    </location>
</feature>
<accession>A0A3S4AW09</accession>
<sequence length="300" mass="33391">MADRLRCEHGEWKTRDQFSKTQLEKYEQQARNGTATPARTGIRCKEHSAKQALELKCNGPCGRWRELRFFSKSTRRNGKNWCLDCTEWQLKTENGETLPAPGGQLSAEEMRPRLPHASHLRDEMVFEWGAGDFGGIQPASATDDMSSDFGGTASSSLAGEAPRSDANRMDNIIPPHLKGKGRAPHWLIPDTITESMIKSAEKASAMGSATTADAKQVKGIFFNAWGPNSEYARMMKTPTVVSDSASTRAETENLRPENLGKKGWARAPTRKQPPQLPDYLKYDIPFENHGDFEGDSDDNM</sequence>
<dbReference type="InterPro" id="IPR024630">
    <property type="entry name" value="Stc1"/>
</dbReference>
<feature type="compositionally biased region" description="Basic and acidic residues" evidence="1">
    <location>
        <begin position="249"/>
        <end position="260"/>
    </location>
</feature>
<dbReference type="Proteomes" id="UP000289323">
    <property type="component" value="Unassembled WGS sequence"/>
</dbReference>
<organism evidence="3 4">
    <name type="scientific">Thermothielavioides terrestris</name>
    <dbReference type="NCBI Taxonomy" id="2587410"/>
    <lineage>
        <taxon>Eukaryota</taxon>
        <taxon>Fungi</taxon>
        <taxon>Dikarya</taxon>
        <taxon>Ascomycota</taxon>
        <taxon>Pezizomycotina</taxon>
        <taxon>Sordariomycetes</taxon>
        <taxon>Sordariomycetidae</taxon>
        <taxon>Sordariales</taxon>
        <taxon>Chaetomiaceae</taxon>
        <taxon>Thermothielavioides</taxon>
    </lineage>
</organism>
<name>A0A3S4AW09_9PEZI</name>
<proteinExistence type="predicted"/>
<dbReference type="AlphaFoldDB" id="A0A3S4AW09"/>
<feature type="region of interest" description="Disordered" evidence="1">
    <location>
        <begin position="243"/>
        <end position="300"/>
    </location>
</feature>
<evidence type="ECO:0000256" key="1">
    <source>
        <dbReference type="SAM" id="MobiDB-lite"/>
    </source>
</evidence>
<dbReference type="EMBL" id="OUUZ01000019">
    <property type="protein sequence ID" value="SPQ27371.1"/>
    <property type="molecule type" value="Genomic_DNA"/>
</dbReference>
<feature type="compositionally biased region" description="Basic and acidic residues" evidence="1">
    <location>
        <begin position="280"/>
        <end position="292"/>
    </location>
</feature>
<evidence type="ECO:0000259" key="2">
    <source>
        <dbReference type="Pfam" id="PF12898"/>
    </source>
</evidence>
<reference evidence="3 4" key="1">
    <citation type="submission" date="2018-04" db="EMBL/GenBank/DDBJ databases">
        <authorList>
            <person name="Huttner S."/>
            <person name="Dainat J."/>
        </authorList>
    </citation>
    <scope>NUCLEOTIDE SEQUENCE [LARGE SCALE GENOMIC DNA]</scope>
</reference>
<dbReference type="Pfam" id="PF12898">
    <property type="entry name" value="Stc1"/>
    <property type="match status" value="1"/>
</dbReference>
<evidence type="ECO:0000313" key="3">
    <source>
        <dbReference type="EMBL" id="SPQ27371.1"/>
    </source>
</evidence>